<protein>
    <submittedName>
        <fullName evidence="2">DUF1440 domain-containing protein</fullName>
    </submittedName>
</protein>
<dbReference type="EMBL" id="CP076723">
    <property type="protein sequence ID" value="QWV92696.1"/>
    <property type="molecule type" value="Genomic_DNA"/>
</dbReference>
<keyword evidence="3" id="KW-1185">Reference proteome</keyword>
<sequence>MSKQGGLRSVAEAHPVVVAMAAGLVAGVVAAASDRMLDGLVSSKQKRRDRRVREAPAHQAAGPYFASKLLHRRLSPREKGGARALFGVLYGLGWGVIHSRLTRRFPILTRWGGLPFAVPFFCACDGMIAPTLGVSPGLHRIPWQPSAKELGNHVAWTAAAELVHRLAGERR</sequence>
<organism evidence="2 3">
    <name type="scientific">Geomonas oryzisoli</name>
    <dbReference type="NCBI Taxonomy" id="2847992"/>
    <lineage>
        <taxon>Bacteria</taxon>
        <taxon>Pseudomonadati</taxon>
        <taxon>Thermodesulfobacteriota</taxon>
        <taxon>Desulfuromonadia</taxon>
        <taxon>Geobacterales</taxon>
        <taxon>Geobacteraceae</taxon>
        <taxon>Geomonas</taxon>
    </lineage>
</organism>
<dbReference type="RefSeq" id="WP_216799461.1">
    <property type="nucleotide sequence ID" value="NZ_CP076723.1"/>
</dbReference>
<gene>
    <name evidence="2" type="ORF">KP004_16135</name>
</gene>
<keyword evidence="1" id="KW-0812">Transmembrane</keyword>
<feature type="transmembrane region" description="Helical" evidence="1">
    <location>
        <begin position="80"/>
        <end position="97"/>
    </location>
</feature>
<reference evidence="2 3" key="1">
    <citation type="submission" date="2021-06" db="EMBL/GenBank/DDBJ databases">
        <title>Gemonas diversity in paddy soil.</title>
        <authorList>
            <person name="Liu G."/>
        </authorList>
    </citation>
    <scope>NUCLEOTIDE SEQUENCE [LARGE SCALE GENOMIC DNA]</scope>
    <source>
        <strain evidence="2 3">RG10</strain>
    </source>
</reference>
<keyword evidence="1" id="KW-0472">Membrane</keyword>
<accession>A0ABX8J6C4</accession>
<evidence type="ECO:0000313" key="3">
    <source>
        <dbReference type="Proteomes" id="UP000683557"/>
    </source>
</evidence>
<evidence type="ECO:0000256" key="1">
    <source>
        <dbReference type="SAM" id="Phobius"/>
    </source>
</evidence>
<feature type="transmembrane region" description="Helical" evidence="1">
    <location>
        <begin position="16"/>
        <end position="37"/>
    </location>
</feature>
<keyword evidence="1" id="KW-1133">Transmembrane helix</keyword>
<name>A0ABX8J6C4_9BACT</name>
<evidence type="ECO:0000313" key="2">
    <source>
        <dbReference type="EMBL" id="QWV92696.1"/>
    </source>
</evidence>
<dbReference type="Proteomes" id="UP000683557">
    <property type="component" value="Chromosome"/>
</dbReference>
<proteinExistence type="predicted"/>